<evidence type="ECO:0000256" key="1">
    <source>
        <dbReference type="ARBA" id="ARBA00004101"/>
    </source>
</evidence>
<accession>A0A220T6B1</accession>
<evidence type="ECO:0000256" key="7">
    <source>
        <dbReference type="ARBA" id="ARBA00022989"/>
    </source>
</evidence>
<keyword evidence="4 10" id="KW-0812">Transmembrane</keyword>
<dbReference type="Proteomes" id="UP000217428">
    <property type="component" value="Segment"/>
</dbReference>
<dbReference type="OrthoDB" id="27234at10239"/>
<evidence type="ECO:0000313" key="11">
    <source>
        <dbReference type="EMBL" id="ASK51248.1"/>
    </source>
</evidence>
<keyword evidence="3" id="KW-1162">Viral penetration into host cytoplasm</keyword>
<keyword evidence="5" id="KW-0946">Virion</keyword>
<evidence type="ECO:0000256" key="8">
    <source>
        <dbReference type="ARBA" id="ARBA00023136"/>
    </source>
</evidence>
<keyword evidence="7 10" id="KW-1133">Transmembrane helix</keyword>
<dbReference type="EMBL" id="KY747497">
    <property type="protein sequence ID" value="ASK51248.1"/>
    <property type="molecule type" value="Genomic_DNA"/>
</dbReference>
<protein>
    <submittedName>
        <fullName evidence="11">IMV membrane protein</fullName>
    </submittedName>
</protein>
<comment type="subcellular location">
    <subcellularLocation>
        <location evidence="2">Virion membrane</location>
        <topology evidence="2">Single-pass membrane protein</topology>
    </subcellularLocation>
</comment>
<evidence type="ECO:0000256" key="10">
    <source>
        <dbReference type="SAM" id="Phobius"/>
    </source>
</evidence>
<keyword evidence="8 10" id="KW-0472">Membrane</keyword>
<dbReference type="GO" id="GO:0055036">
    <property type="term" value="C:virion membrane"/>
    <property type="evidence" value="ECO:0007669"/>
    <property type="project" value="UniProtKB-SubCell"/>
</dbReference>
<evidence type="ECO:0000256" key="2">
    <source>
        <dbReference type="ARBA" id="ARBA00004381"/>
    </source>
</evidence>
<dbReference type="InterPro" id="IPR009175">
    <property type="entry name" value="Poxvirus_I2"/>
</dbReference>
<evidence type="ECO:0000256" key="3">
    <source>
        <dbReference type="ARBA" id="ARBA00022595"/>
    </source>
</evidence>
<gene>
    <name evidence="11" type="ORF">EPTV-WA-047</name>
</gene>
<proteinExistence type="predicted"/>
<reference evidence="11 12" key="1">
    <citation type="journal article" date="2017" name="Virus Genes">
        <title>Characterization of Eptesipoxvirus, a novel poxvirus from a microchiropteran bat.</title>
        <authorList>
            <person name="Tu S.L."/>
            <person name="Nakazawa Y."/>
            <person name="Gao J."/>
            <person name="Wilkins K."/>
            <person name="Gallardo-Romero N."/>
            <person name="Li Y."/>
            <person name="Emerson G.L."/>
            <person name="Carroll D.S."/>
            <person name="Upton C."/>
        </authorList>
    </citation>
    <scope>NUCLEOTIDE SEQUENCE [LARGE SCALE GENOMIC DNA]</scope>
    <source>
        <strain evidence="11 12">Washington</strain>
    </source>
</reference>
<organism evidence="11 12">
    <name type="scientific">Eptesipox virus</name>
    <dbReference type="NCBI Taxonomy" id="1329402"/>
    <lineage>
        <taxon>Viruses</taxon>
        <taxon>Varidnaviria</taxon>
        <taxon>Bamfordvirae</taxon>
        <taxon>Nucleocytoviricota</taxon>
        <taxon>Pokkesviricetes</taxon>
        <taxon>Chitovirales</taxon>
        <taxon>Poxviridae</taxon>
        <taxon>Chordopoxvirinae</taxon>
        <taxon>Vespertilionpoxvirus</taxon>
        <taxon>Vespertilionpoxvirus eptesipox</taxon>
    </lineage>
</organism>
<dbReference type="PIRSF" id="PIRSF003766">
    <property type="entry name" value="VAC_I2L"/>
    <property type="match status" value="1"/>
</dbReference>
<comment type="function">
    <text evidence="1">Late protein which probably plays a role in virus entry into the host cell.</text>
</comment>
<dbReference type="Pfam" id="PF12575">
    <property type="entry name" value="Pox_EPC_I2-L1"/>
    <property type="match status" value="1"/>
</dbReference>
<evidence type="ECO:0000256" key="9">
    <source>
        <dbReference type="ARBA" id="ARBA00023296"/>
    </source>
</evidence>
<keyword evidence="6" id="KW-0426">Late protein</keyword>
<feature type="transmembrane region" description="Helical" evidence="10">
    <location>
        <begin position="48"/>
        <end position="67"/>
    </location>
</feature>
<evidence type="ECO:0000256" key="4">
    <source>
        <dbReference type="ARBA" id="ARBA00022692"/>
    </source>
</evidence>
<keyword evidence="9" id="KW-1160">Virus entry into host cell</keyword>
<evidence type="ECO:0000256" key="6">
    <source>
        <dbReference type="ARBA" id="ARBA00022921"/>
    </source>
</evidence>
<keyword evidence="12" id="KW-1185">Reference proteome</keyword>
<name>A0A220T6B1_9POXV</name>
<sequence length="73" mass="8479">MDKLYASIFGVFISSADEDFNEFIDVVKSVISDEPVKWKSNCTSSSKYWIILFIIVLVVIFLCFLYLKVMRVN</sequence>
<dbReference type="GO" id="GO:0046718">
    <property type="term" value="P:symbiont entry into host cell"/>
    <property type="evidence" value="ECO:0007669"/>
    <property type="project" value="UniProtKB-KW"/>
</dbReference>
<evidence type="ECO:0000313" key="12">
    <source>
        <dbReference type="Proteomes" id="UP000217428"/>
    </source>
</evidence>
<evidence type="ECO:0000256" key="5">
    <source>
        <dbReference type="ARBA" id="ARBA00022844"/>
    </source>
</evidence>